<dbReference type="Pfam" id="PF21001">
    <property type="entry name" value="YqiJ_N"/>
    <property type="match status" value="1"/>
</dbReference>
<evidence type="ECO:0000313" key="4">
    <source>
        <dbReference type="EMBL" id="ALC14914.1"/>
    </source>
</evidence>
<keyword evidence="1" id="KW-1133">Transmembrane helix</keyword>
<feature type="transmembrane region" description="Helical" evidence="1">
    <location>
        <begin position="74"/>
        <end position="96"/>
    </location>
</feature>
<protein>
    <recommendedName>
        <fullName evidence="6">Membrane protein YqiJ</fullName>
    </recommendedName>
</protein>
<dbReference type="InterPro" id="IPR010840">
    <property type="entry name" value="YqiJ_OB"/>
</dbReference>
<dbReference type="InterPro" id="IPR048376">
    <property type="entry name" value="YqiJ_N"/>
</dbReference>
<dbReference type="Proteomes" id="UP000057158">
    <property type="component" value="Chromosome"/>
</dbReference>
<dbReference type="Pfam" id="PF07290">
    <property type="entry name" value="YqiJ_OB"/>
    <property type="match status" value="1"/>
</dbReference>
<name>A0A0M4CZQ1_9BACT</name>
<evidence type="ECO:0000256" key="1">
    <source>
        <dbReference type="SAM" id="Phobius"/>
    </source>
</evidence>
<gene>
    <name evidence="4" type="ORF">DSOUD_0113</name>
</gene>
<evidence type="ECO:0008006" key="6">
    <source>
        <dbReference type="Google" id="ProtNLM"/>
    </source>
</evidence>
<feature type="domain" description="Inner membrane protein YqiJ OB-fold" evidence="2">
    <location>
        <begin position="146"/>
        <end position="207"/>
    </location>
</feature>
<evidence type="ECO:0000259" key="3">
    <source>
        <dbReference type="Pfam" id="PF21001"/>
    </source>
</evidence>
<feature type="domain" description="Inner membrane protein YqiJ N-terminal" evidence="3">
    <location>
        <begin position="15"/>
        <end position="122"/>
    </location>
</feature>
<dbReference type="AlphaFoldDB" id="A0A0M4CZQ1"/>
<dbReference type="KEGG" id="des:DSOUD_0113"/>
<dbReference type="STRING" id="1603606.DSOUD_0113"/>
<keyword evidence="5" id="KW-1185">Reference proteome</keyword>
<dbReference type="EMBL" id="CP010802">
    <property type="protein sequence ID" value="ALC14914.1"/>
    <property type="molecule type" value="Genomic_DNA"/>
</dbReference>
<evidence type="ECO:0000313" key="5">
    <source>
        <dbReference type="Proteomes" id="UP000057158"/>
    </source>
</evidence>
<keyword evidence="1" id="KW-0472">Membrane</keyword>
<evidence type="ECO:0000259" key="2">
    <source>
        <dbReference type="Pfam" id="PF07290"/>
    </source>
</evidence>
<sequence>MSMDFLALLNLPESFPFVVAIFLLLGIGAFELVGLLLGVSLSGVLDEALPEFDVEVDGAQGLQKAFSWLGFGRVPALVILVIALAVFAIVGVSLQISIMNLFGSPLPAMLAGLGAAAATVPVGGLLVKAVARIVPKETSSAINIDSLSGQTATIVIGTAKKGLPSQAKVRDLYGQTHYILVEPEKDESFSQGDQVVLAQLNGHIFSCRRVDASTDPIFPLP</sequence>
<keyword evidence="1" id="KW-0812">Transmembrane</keyword>
<accession>A0A0M4CZQ1</accession>
<proteinExistence type="predicted"/>
<reference evidence="4 5" key="1">
    <citation type="submission" date="2015-07" db="EMBL/GenBank/DDBJ databases">
        <title>Isolation and Genomic Characterization of a Novel Halophilic Metal-Reducing Deltaproteobacterium from the Deep Subsurface.</title>
        <authorList>
            <person name="Badalamenti J.P."/>
            <person name="Summers Z.M."/>
            <person name="Gralnick J.A."/>
            <person name="Bond D.R."/>
        </authorList>
    </citation>
    <scope>NUCLEOTIDE SEQUENCE [LARGE SCALE GENOMIC DNA]</scope>
    <source>
        <strain evidence="4 5">WTL</strain>
    </source>
</reference>
<feature type="transmembrane region" description="Helical" evidence="1">
    <location>
        <begin position="15"/>
        <end position="39"/>
    </location>
</feature>
<feature type="transmembrane region" description="Helical" evidence="1">
    <location>
        <begin position="108"/>
        <end position="127"/>
    </location>
</feature>
<dbReference type="PATRIC" id="fig|1603606.3.peg.128"/>
<organism evidence="4 5">
    <name type="scientific">Desulfuromonas soudanensis</name>
    <dbReference type="NCBI Taxonomy" id="1603606"/>
    <lineage>
        <taxon>Bacteria</taxon>
        <taxon>Pseudomonadati</taxon>
        <taxon>Thermodesulfobacteriota</taxon>
        <taxon>Desulfuromonadia</taxon>
        <taxon>Desulfuromonadales</taxon>
        <taxon>Desulfuromonadaceae</taxon>
        <taxon>Desulfuromonas</taxon>
    </lineage>
</organism>